<reference evidence="4 5" key="1">
    <citation type="submission" date="2019-03" db="EMBL/GenBank/DDBJ databases">
        <title>Flavobacterium AT-3-2 sp. nov., isolated from arctic soil.</title>
        <authorList>
            <person name="Chaudhary D.K."/>
        </authorList>
    </citation>
    <scope>NUCLEOTIDE SEQUENCE [LARGE SCALE GENOMIC DNA]</scope>
    <source>
        <strain evidence="4 5">AT-3-2</strain>
    </source>
</reference>
<protein>
    <submittedName>
        <fullName evidence="4">Glycosyltransferase</fullName>
    </submittedName>
</protein>
<dbReference type="AlphaFoldDB" id="A0A4R5AXX4"/>
<dbReference type="RefSeq" id="WP_131908786.1">
    <property type="nucleotide sequence ID" value="NZ_SMFM01000002.1"/>
</dbReference>
<keyword evidence="5" id="KW-1185">Reference proteome</keyword>
<dbReference type="EMBL" id="SMFM01000002">
    <property type="protein sequence ID" value="TDD76990.1"/>
    <property type="molecule type" value="Genomic_DNA"/>
</dbReference>
<evidence type="ECO:0000313" key="5">
    <source>
        <dbReference type="Proteomes" id="UP000295278"/>
    </source>
</evidence>
<evidence type="ECO:0000256" key="1">
    <source>
        <dbReference type="ARBA" id="ARBA00022676"/>
    </source>
</evidence>
<keyword evidence="1" id="KW-0328">Glycosyltransferase</keyword>
<sequence>MKILYISDNIYHHMIPLANALVSQVGIDNFKYAILEPAEKFRVNMGFNAEDEDQPWAIKVYENEENSIEFEKWFDQADVVLFSNRTFFEKASQRVKNNKLTFYFSERWWKPKIGRWRLLFPKYIKYALEIRKLSKNPNFHYLAQGGHAANDILFISKFKERIWNFGYFTAVTSTTLMSRPTSTISILWCGRMLPWKRVDVLIRAFSEVIKKHPDCHLTLVGDGEEKEKLQILAKEILPQEMYSIVPSQKIEVIREMMGSSDIYVLPSSGYEGWGAVVNEAMSEACAVIASVDSGAGKAIIEDGVNGFVFKSGDWKALSKIIHQLIVDEKLRTQIQFKGQKCIKEIWSPQEAAKRFVKICDIILNRKERIKFDSGPFNKNFK</sequence>
<dbReference type="InterPro" id="IPR001296">
    <property type="entry name" value="Glyco_trans_1"/>
</dbReference>
<evidence type="ECO:0000313" key="4">
    <source>
        <dbReference type="EMBL" id="TDD76990.1"/>
    </source>
</evidence>
<gene>
    <name evidence="4" type="ORF">E0F89_05165</name>
</gene>
<proteinExistence type="predicted"/>
<evidence type="ECO:0000256" key="2">
    <source>
        <dbReference type="ARBA" id="ARBA00022679"/>
    </source>
</evidence>
<dbReference type="Pfam" id="PF00534">
    <property type="entry name" value="Glycos_transf_1"/>
    <property type="match status" value="1"/>
</dbReference>
<dbReference type="PANTHER" id="PTHR12526">
    <property type="entry name" value="GLYCOSYLTRANSFERASE"/>
    <property type="match status" value="1"/>
</dbReference>
<dbReference type="Proteomes" id="UP000295278">
    <property type="component" value="Unassembled WGS sequence"/>
</dbReference>
<dbReference type="OrthoDB" id="9790710at2"/>
<dbReference type="Gene3D" id="3.40.50.2000">
    <property type="entry name" value="Glycogen Phosphorylase B"/>
    <property type="match status" value="1"/>
</dbReference>
<dbReference type="CDD" id="cd03801">
    <property type="entry name" value="GT4_PimA-like"/>
    <property type="match status" value="1"/>
</dbReference>
<dbReference type="GO" id="GO:0016757">
    <property type="term" value="F:glycosyltransferase activity"/>
    <property type="evidence" value="ECO:0007669"/>
    <property type="project" value="UniProtKB-KW"/>
</dbReference>
<comment type="caution">
    <text evidence="4">The sequence shown here is derived from an EMBL/GenBank/DDBJ whole genome shotgun (WGS) entry which is preliminary data.</text>
</comment>
<accession>A0A4R5AXX4</accession>
<evidence type="ECO:0000259" key="3">
    <source>
        <dbReference type="Pfam" id="PF00534"/>
    </source>
</evidence>
<dbReference type="PANTHER" id="PTHR12526:SF510">
    <property type="entry name" value="D-INOSITOL 3-PHOSPHATE GLYCOSYLTRANSFERASE"/>
    <property type="match status" value="1"/>
</dbReference>
<keyword evidence="2 4" id="KW-0808">Transferase</keyword>
<dbReference type="SUPFAM" id="SSF53756">
    <property type="entry name" value="UDP-Glycosyltransferase/glycogen phosphorylase"/>
    <property type="match status" value="1"/>
</dbReference>
<feature type="domain" description="Glycosyl transferase family 1" evidence="3">
    <location>
        <begin position="185"/>
        <end position="338"/>
    </location>
</feature>
<name>A0A4R5AXX4_9FLAO</name>
<organism evidence="4 5">
    <name type="scientific">Flavobacterium caseinilyticum</name>
    <dbReference type="NCBI Taxonomy" id="2541732"/>
    <lineage>
        <taxon>Bacteria</taxon>
        <taxon>Pseudomonadati</taxon>
        <taxon>Bacteroidota</taxon>
        <taxon>Flavobacteriia</taxon>
        <taxon>Flavobacteriales</taxon>
        <taxon>Flavobacteriaceae</taxon>
        <taxon>Flavobacterium</taxon>
    </lineage>
</organism>